<accession>A0A7R9ITN3</accession>
<reference evidence="2" key="1">
    <citation type="submission" date="2020-11" db="EMBL/GenBank/DDBJ databases">
        <authorList>
            <person name="Tran Van P."/>
        </authorList>
    </citation>
    <scope>NUCLEOTIDE SEQUENCE</scope>
</reference>
<evidence type="ECO:0000256" key="1">
    <source>
        <dbReference type="SAM" id="SignalP"/>
    </source>
</evidence>
<gene>
    <name evidence="2" type="ORF">TTEB3V08_LOCUS12171</name>
</gene>
<dbReference type="AlphaFoldDB" id="A0A7R9ITN3"/>
<evidence type="ECO:0000313" key="2">
    <source>
        <dbReference type="EMBL" id="CAD7464292.1"/>
    </source>
</evidence>
<name>A0A7R9ITN3_9NEOP</name>
<protein>
    <submittedName>
        <fullName evidence="2">Uncharacterized protein</fullName>
    </submittedName>
</protein>
<feature type="chain" id="PRO_5030943530" evidence="1">
    <location>
        <begin position="23"/>
        <end position="136"/>
    </location>
</feature>
<dbReference type="EMBL" id="OE012468">
    <property type="protein sequence ID" value="CAD7464292.1"/>
    <property type="molecule type" value="Genomic_DNA"/>
</dbReference>
<proteinExistence type="predicted"/>
<keyword evidence="1" id="KW-0732">Signal</keyword>
<organism evidence="2">
    <name type="scientific">Timema tahoe</name>
    <dbReference type="NCBI Taxonomy" id="61484"/>
    <lineage>
        <taxon>Eukaryota</taxon>
        <taxon>Metazoa</taxon>
        <taxon>Ecdysozoa</taxon>
        <taxon>Arthropoda</taxon>
        <taxon>Hexapoda</taxon>
        <taxon>Insecta</taxon>
        <taxon>Pterygota</taxon>
        <taxon>Neoptera</taxon>
        <taxon>Polyneoptera</taxon>
        <taxon>Phasmatodea</taxon>
        <taxon>Timematodea</taxon>
        <taxon>Timematoidea</taxon>
        <taxon>Timematidae</taxon>
        <taxon>Timema</taxon>
    </lineage>
</organism>
<sequence length="136" mass="15615">MEFFSGLIGIFLTSVMLDQSHSVNRKPVLQQNHKLLSKNSMRSQAQKHFLLLAHCGDTCLCWKYESTEVFHPAYSPNMSLPDFDMFPKLKDPMWVVNSVATSTEHSYCLHVLSWQPQARIHEVINSIGEHPSRNNT</sequence>
<feature type="signal peptide" evidence="1">
    <location>
        <begin position="1"/>
        <end position="22"/>
    </location>
</feature>